<keyword evidence="4" id="KW-0411">Iron-sulfur</keyword>
<dbReference type="GO" id="GO:0046872">
    <property type="term" value="F:metal ion binding"/>
    <property type="evidence" value="ECO:0007669"/>
    <property type="project" value="UniProtKB-KW"/>
</dbReference>
<dbReference type="InterPro" id="IPR006657">
    <property type="entry name" value="MoPterin_dinucl-bd_dom"/>
</dbReference>
<dbReference type="SMART" id="SM00926">
    <property type="entry name" value="Molybdop_Fe4S4"/>
    <property type="match status" value="1"/>
</dbReference>
<keyword evidence="3" id="KW-0408">Iron</keyword>
<dbReference type="RefSeq" id="WP_160363642.1">
    <property type="nucleotide sequence ID" value="NZ_JACEIB010000003.1"/>
</dbReference>
<gene>
    <name evidence="6" type="ORF">HZF05_07010</name>
</gene>
<dbReference type="AlphaFoldDB" id="A0A838L5V7"/>
<evidence type="ECO:0000313" key="7">
    <source>
        <dbReference type="Proteomes" id="UP000570166"/>
    </source>
</evidence>
<dbReference type="GO" id="GO:0016491">
    <property type="term" value="F:oxidoreductase activity"/>
    <property type="evidence" value="ECO:0007669"/>
    <property type="project" value="InterPro"/>
</dbReference>
<dbReference type="InterPro" id="IPR006963">
    <property type="entry name" value="Mopterin_OxRdtase_4Fe-4S_dom"/>
</dbReference>
<dbReference type="Gene3D" id="3.40.50.740">
    <property type="match status" value="1"/>
</dbReference>
<comment type="similarity">
    <text evidence="1">Belongs to the prokaryotic molybdopterin-containing oxidoreductase family.</text>
</comment>
<name>A0A838L5V7_9SPHN</name>
<proteinExistence type="inferred from homology"/>
<dbReference type="Pfam" id="PF01568">
    <property type="entry name" value="Molydop_binding"/>
    <property type="match status" value="1"/>
</dbReference>
<comment type="caution">
    <text evidence="6">The sequence shown here is derived from an EMBL/GenBank/DDBJ whole genome shotgun (WGS) entry which is preliminary data.</text>
</comment>
<dbReference type="SUPFAM" id="SSF53706">
    <property type="entry name" value="Formate dehydrogenase/DMSO reductase, domains 1-3"/>
    <property type="match status" value="1"/>
</dbReference>
<dbReference type="SUPFAM" id="SSF50692">
    <property type="entry name" value="ADC-like"/>
    <property type="match status" value="1"/>
</dbReference>
<dbReference type="InterPro" id="IPR009010">
    <property type="entry name" value="Asp_de-COase-like_dom_sf"/>
</dbReference>
<dbReference type="Gene3D" id="2.20.25.90">
    <property type="entry name" value="ADC-like domains"/>
    <property type="match status" value="1"/>
</dbReference>
<dbReference type="Pfam" id="PF04879">
    <property type="entry name" value="Molybdop_Fe4S4"/>
    <property type="match status" value="1"/>
</dbReference>
<dbReference type="Proteomes" id="UP000570166">
    <property type="component" value="Unassembled WGS sequence"/>
</dbReference>
<organism evidence="6 7">
    <name type="scientific">Sphingomonas chungangi</name>
    <dbReference type="NCBI Taxonomy" id="2683589"/>
    <lineage>
        <taxon>Bacteria</taxon>
        <taxon>Pseudomonadati</taxon>
        <taxon>Pseudomonadota</taxon>
        <taxon>Alphaproteobacteria</taxon>
        <taxon>Sphingomonadales</taxon>
        <taxon>Sphingomonadaceae</taxon>
        <taxon>Sphingomonas</taxon>
    </lineage>
</organism>
<evidence type="ECO:0000256" key="3">
    <source>
        <dbReference type="ARBA" id="ARBA00023004"/>
    </source>
</evidence>
<accession>A0A838L5V7</accession>
<evidence type="ECO:0000256" key="4">
    <source>
        <dbReference type="ARBA" id="ARBA00023014"/>
    </source>
</evidence>
<dbReference type="PANTHER" id="PTHR43742">
    <property type="entry name" value="TRIMETHYLAMINE-N-OXIDE REDUCTASE"/>
    <property type="match status" value="1"/>
</dbReference>
<dbReference type="InterPro" id="IPR050612">
    <property type="entry name" value="Prok_Mopterin_Oxidored"/>
</dbReference>
<dbReference type="Gene3D" id="3.40.228.10">
    <property type="entry name" value="Dimethylsulfoxide Reductase, domain 2"/>
    <property type="match status" value="1"/>
</dbReference>
<keyword evidence="2" id="KW-0479">Metal-binding</keyword>
<dbReference type="PANTHER" id="PTHR43742:SF6">
    <property type="entry name" value="OXIDOREDUCTASE YYAE-RELATED"/>
    <property type="match status" value="1"/>
</dbReference>
<dbReference type="GO" id="GO:0043546">
    <property type="term" value="F:molybdopterin cofactor binding"/>
    <property type="evidence" value="ECO:0007669"/>
    <property type="project" value="InterPro"/>
</dbReference>
<protein>
    <submittedName>
        <fullName evidence="6">Molybdopterin-dependent oxidoreductase</fullName>
    </submittedName>
</protein>
<dbReference type="Pfam" id="PF00384">
    <property type="entry name" value="Molybdopterin"/>
    <property type="match status" value="1"/>
</dbReference>
<evidence type="ECO:0000313" key="6">
    <source>
        <dbReference type="EMBL" id="MBA2933849.1"/>
    </source>
</evidence>
<dbReference type="Gene3D" id="2.40.40.20">
    <property type="match status" value="1"/>
</dbReference>
<reference evidence="6 7" key="1">
    <citation type="submission" date="2020-07" db="EMBL/GenBank/DDBJ databases">
        <authorList>
            <person name="Sun Q."/>
        </authorList>
    </citation>
    <scope>NUCLEOTIDE SEQUENCE [LARGE SCALE GENOMIC DNA]</scope>
    <source>
        <strain evidence="6 7">CGMCC 1.13654</strain>
    </source>
</reference>
<dbReference type="EMBL" id="JACEIB010000003">
    <property type="protein sequence ID" value="MBA2933849.1"/>
    <property type="molecule type" value="Genomic_DNA"/>
</dbReference>
<feature type="domain" description="4Fe-4S Mo/W bis-MGD-type" evidence="5">
    <location>
        <begin position="20"/>
        <end position="76"/>
    </location>
</feature>
<dbReference type="PROSITE" id="PS51669">
    <property type="entry name" value="4FE4S_MOW_BIS_MGD"/>
    <property type="match status" value="1"/>
</dbReference>
<evidence type="ECO:0000259" key="5">
    <source>
        <dbReference type="PROSITE" id="PS51669"/>
    </source>
</evidence>
<sequence>MSSAEPVANIEARCPPPGEDGVHFTFCRLCEAVCGLAVTVKGGKAVAIAPDKLNPHSQGHVCVKGMNFHETANDPDRVLTPLKRVGAPGEFAPVSWDEALDDIAMRLRAILDERGPEAVAFYIGNPSSFATDLAISHGGFMKALGARKGYSPGSQDSNARSVANFALFGSAMLNAFPDLKDCDLLLVLGANPLVSNGSILFAPRIRHDLDAIAARGRVIVVDPRATETARRYEHVPVRPNTDIWLLLGMLRTIFEEGLVDREAVAEHAHELDRLEAEIARVDVAQAASLCGMAEEALRDLARAFATTPRAAAYSRVGLCRGPFATLANCMVTALNVVAGKFGRHGGMIFGYTLLAGSDRNSVGGYGGGTTRIGNIPLVHKYSASAVMPDDILVEGEGQVRALFQTAGNPVLSAPGGERLELALQSLDLFVAFDFYVNESARFADYVLPSTTFLERADFPYVCFNILMRPFVHYTEAVVEPIGEARHEHDVYREIVRRAGLAWPTRTPEEREAEDRGDIETPVEKMDKALRTGFAGDRFGEREGWSIERLRGYRHGVMVDLPDPTEGWWTRLGYADHKLRLFHEIVEAEFARFWREWSPPPRLALIGRRDIRSINSWMHNVDKLVRSQEAALLVHPDDAAEFGLADGGHARIWNKHGALEVEVSVTEEVAPGTLCYPHGWGHRGGWKRANATPGRNINVLLGLGVESVEFVSGTTLMDGIEVSIAPIHDNEELAARTAAE</sequence>
<dbReference type="InterPro" id="IPR006656">
    <property type="entry name" value="Mopterin_OxRdtase"/>
</dbReference>
<evidence type="ECO:0000256" key="1">
    <source>
        <dbReference type="ARBA" id="ARBA00010312"/>
    </source>
</evidence>
<keyword evidence="7" id="KW-1185">Reference proteome</keyword>
<dbReference type="GO" id="GO:0051536">
    <property type="term" value="F:iron-sulfur cluster binding"/>
    <property type="evidence" value="ECO:0007669"/>
    <property type="project" value="UniProtKB-KW"/>
</dbReference>
<evidence type="ECO:0000256" key="2">
    <source>
        <dbReference type="ARBA" id="ARBA00022723"/>
    </source>
</evidence>